<dbReference type="InterPro" id="IPR001525">
    <property type="entry name" value="C5_MeTfrase"/>
</dbReference>
<keyword evidence="3 6" id="KW-0808">Transferase</keyword>
<dbReference type="PROSITE" id="PS00094">
    <property type="entry name" value="C5_MTASE_1"/>
    <property type="match status" value="1"/>
</dbReference>
<evidence type="ECO:0000256" key="5">
    <source>
        <dbReference type="RuleBase" id="RU000416"/>
    </source>
</evidence>
<dbReference type="InterPro" id="IPR050390">
    <property type="entry name" value="C5-Methyltransferase"/>
</dbReference>
<evidence type="ECO:0000313" key="7">
    <source>
        <dbReference type="Proteomes" id="UP000324020"/>
    </source>
</evidence>
<evidence type="ECO:0000256" key="3">
    <source>
        <dbReference type="ARBA" id="ARBA00022679"/>
    </source>
</evidence>
<evidence type="ECO:0000256" key="4">
    <source>
        <dbReference type="ARBA" id="ARBA00022691"/>
    </source>
</evidence>
<dbReference type="NCBIfam" id="TIGR00675">
    <property type="entry name" value="dcm"/>
    <property type="match status" value="1"/>
</dbReference>
<evidence type="ECO:0000313" key="6">
    <source>
        <dbReference type="EMBL" id="SDF53954.1"/>
    </source>
</evidence>
<keyword evidence="2 6" id="KW-0489">Methyltransferase</keyword>
<dbReference type="GO" id="GO:0003677">
    <property type="term" value="F:DNA binding"/>
    <property type="evidence" value="ECO:0007669"/>
    <property type="project" value="TreeGrafter"/>
</dbReference>
<dbReference type="EMBL" id="FNBO01000005">
    <property type="protein sequence ID" value="SDF53954.1"/>
    <property type="molecule type" value="Genomic_DNA"/>
</dbReference>
<dbReference type="Gene3D" id="3.90.120.10">
    <property type="entry name" value="DNA Methylase, subunit A, domain 2"/>
    <property type="match status" value="1"/>
</dbReference>
<organism evidence="6 7">
    <name type="scientific">Halorubrum xinjiangense</name>
    <dbReference type="NCBI Taxonomy" id="261291"/>
    <lineage>
        <taxon>Archaea</taxon>
        <taxon>Methanobacteriati</taxon>
        <taxon>Methanobacteriota</taxon>
        <taxon>Stenosarchaea group</taxon>
        <taxon>Halobacteria</taxon>
        <taxon>Halobacteriales</taxon>
        <taxon>Haloferacaceae</taxon>
        <taxon>Halorubrum</taxon>
    </lineage>
</organism>
<dbReference type="PANTHER" id="PTHR10629">
    <property type="entry name" value="CYTOSINE-SPECIFIC METHYLTRANSFERASE"/>
    <property type="match status" value="1"/>
</dbReference>
<dbReference type="PRINTS" id="PR00105">
    <property type="entry name" value="C5METTRFRASE"/>
</dbReference>
<gene>
    <name evidence="6" type="ORF">SAMN04488067_105138</name>
</gene>
<dbReference type="EC" id="2.1.1.37" evidence="1"/>
<dbReference type="GO" id="GO:0044027">
    <property type="term" value="P:negative regulation of gene expression via chromosomal CpG island methylation"/>
    <property type="evidence" value="ECO:0007669"/>
    <property type="project" value="TreeGrafter"/>
</dbReference>
<reference evidence="6 7" key="1">
    <citation type="submission" date="2016-10" db="EMBL/GenBank/DDBJ databases">
        <authorList>
            <person name="Varghese N."/>
            <person name="Submissions S."/>
        </authorList>
    </citation>
    <scope>NUCLEOTIDE SEQUENCE [LARGE SCALE GENOMIC DNA]</scope>
    <source>
        <strain evidence="6 7">CGMCC 1.3527</strain>
    </source>
</reference>
<proteinExistence type="inferred from homology"/>
<accession>A0A1G7LX44</accession>
<dbReference type="PANTHER" id="PTHR10629:SF52">
    <property type="entry name" value="DNA (CYTOSINE-5)-METHYLTRANSFERASE 1"/>
    <property type="match status" value="1"/>
</dbReference>
<dbReference type="Gene3D" id="3.40.50.150">
    <property type="entry name" value="Vaccinia Virus protein VP39"/>
    <property type="match status" value="1"/>
</dbReference>
<evidence type="ECO:0000256" key="1">
    <source>
        <dbReference type="ARBA" id="ARBA00011975"/>
    </source>
</evidence>
<dbReference type="GO" id="GO:0032259">
    <property type="term" value="P:methylation"/>
    <property type="evidence" value="ECO:0007669"/>
    <property type="project" value="UniProtKB-KW"/>
</dbReference>
<dbReference type="AlphaFoldDB" id="A0A1G7LX44"/>
<protein>
    <recommendedName>
        <fullName evidence="1">DNA (cytosine-5-)-methyltransferase</fullName>
        <ecNumber evidence="1">2.1.1.37</ecNumber>
    </recommendedName>
</protein>
<name>A0A1G7LX44_9EURY</name>
<sequence length="365" mass="41494">MQRAGLEVLAATDIHETAAKTYKENIGSECVTKDIRDLSPNEFFERGNFEPDEVDLVVGGPPCKGFSTAGPFDVDDPRNDLFRQYLEIVEEIQPDAILMENVKGILSMHDGAFKQQILEHTDELGYNTDYMRLNAANYGVPQLRERVFFIGYQNGEKVSRPEQSHTGSKQKRVTEYDADSDFKPYVTTKSAVNDLAFLGVGEESLEYKRDPETDYQERMRGDQSELYNHKAPNHSERIQERFAKFRPGESVDDVESRIGADKIKTKKHTIQKWDPEAPTNTVTTLPEDFIHYEQNRIPTVRELARIQSFPDWFEFKGPRTTGGKRRSTALPQYSQVGNAVPPLLAEALGREIRVTLLGEKKVAQS</sequence>
<dbReference type="InterPro" id="IPR029063">
    <property type="entry name" value="SAM-dependent_MTases_sf"/>
</dbReference>
<dbReference type="InterPro" id="IPR018117">
    <property type="entry name" value="C5_DNA_meth_AS"/>
</dbReference>
<evidence type="ECO:0000256" key="2">
    <source>
        <dbReference type="ARBA" id="ARBA00022603"/>
    </source>
</evidence>
<dbReference type="GO" id="GO:0003886">
    <property type="term" value="F:DNA (cytosine-5-)-methyltransferase activity"/>
    <property type="evidence" value="ECO:0007669"/>
    <property type="project" value="UniProtKB-EC"/>
</dbReference>
<dbReference type="Pfam" id="PF00145">
    <property type="entry name" value="DNA_methylase"/>
    <property type="match status" value="1"/>
</dbReference>
<comment type="similarity">
    <text evidence="5">Belongs to the class I-like SAM-binding methyltransferase superfamily. C5-methyltransferase family.</text>
</comment>
<keyword evidence="7" id="KW-1185">Reference proteome</keyword>
<dbReference type="SUPFAM" id="SSF53335">
    <property type="entry name" value="S-adenosyl-L-methionine-dependent methyltransferases"/>
    <property type="match status" value="1"/>
</dbReference>
<keyword evidence="4" id="KW-0949">S-adenosyl-L-methionine</keyword>
<dbReference type="PROSITE" id="PS51679">
    <property type="entry name" value="SAM_MT_C5"/>
    <property type="match status" value="1"/>
</dbReference>
<dbReference type="Proteomes" id="UP000324020">
    <property type="component" value="Unassembled WGS sequence"/>
</dbReference>